<keyword evidence="5" id="KW-1185">Reference proteome</keyword>
<gene>
    <name evidence="3" type="primary">nadR</name>
    <name evidence="2" type="ORF">IRZ65_23305</name>
    <name evidence="3" type="ORF">NCTC11842_02266</name>
</gene>
<keyword evidence="3" id="KW-0418">Kinase</keyword>
<dbReference type="SUPFAM" id="SSF52540">
    <property type="entry name" value="P-loop containing nucleoside triphosphate hydrolases"/>
    <property type="match status" value="1"/>
</dbReference>
<reference evidence="2 5" key="2">
    <citation type="submission" date="2020-10" db="EMBL/GenBank/DDBJ databases">
        <title>Genome sequences of Pseudomonas isolates.</title>
        <authorList>
            <person name="Wessels L."/>
            <person name="Reich F."/>
            <person name="Hammerl J."/>
        </authorList>
    </citation>
    <scope>NUCLEOTIDE SEQUENCE [LARGE SCALE GENOMIC DNA]</scope>
    <source>
        <strain evidence="2 5">20-MO00624-0</strain>
    </source>
</reference>
<organism evidence="3 4">
    <name type="scientific">Pseudomonas luteola</name>
    <dbReference type="NCBI Taxonomy" id="47886"/>
    <lineage>
        <taxon>Bacteria</taxon>
        <taxon>Pseudomonadati</taxon>
        <taxon>Pseudomonadota</taxon>
        <taxon>Gammaproteobacteria</taxon>
        <taxon>Pseudomonadales</taxon>
        <taxon>Pseudomonadaceae</taxon>
        <taxon>Pseudomonas</taxon>
    </lineage>
</organism>
<reference evidence="3 4" key="1">
    <citation type="submission" date="2018-06" db="EMBL/GenBank/DDBJ databases">
        <authorList>
            <consortium name="Pathogen Informatics"/>
            <person name="Doyle S."/>
        </authorList>
    </citation>
    <scope>NUCLEOTIDE SEQUENCE [LARGE SCALE GENOMIC DNA]</scope>
    <source>
        <strain evidence="3 4">NCTC11842</strain>
    </source>
</reference>
<dbReference type="InterPro" id="IPR052735">
    <property type="entry name" value="NAD_biosynth-regulator"/>
</dbReference>
<sequence>MKVIVLTGPESTGKSWLAQTLKDNLDGMLVGEYVREYFATLGRDTTYEDITPIARRQLEHEDAARQQRPALLILDTHLLSNILWSRFLFDDCPDWLEAALLARHYDLHLLLDPREVPWNSDGQRCQPDMRDRLAFYEACKTWLDNHKQTYRCIGGNWANRQRLALQYVTELLEG</sequence>
<dbReference type="Proteomes" id="UP000626180">
    <property type="component" value="Unassembled WGS sequence"/>
</dbReference>
<protein>
    <submittedName>
        <fullName evidence="2">AAA family ATPase</fullName>
    </submittedName>
    <submittedName>
        <fullName evidence="3">Putative ATPase/kinase</fullName>
    </submittedName>
</protein>
<dbReference type="AlphaFoldDB" id="A0A2X2CH69"/>
<keyword evidence="3" id="KW-0808">Transferase</keyword>
<dbReference type="PANTHER" id="PTHR37512">
    <property type="entry name" value="TRIFUNCTIONAL NAD BIOSYNTHESIS/REGULATOR PROTEIN NADR"/>
    <property type="match status" value="1"/>
</dbReference>
<evidence type="ECO:0000313" key="5">
    <source>
        <dbReference type="Proteomes" id="UP000626180"/>
    </source>
</evidence>
<dbReference type="Gene3D" id="3.40.50.300">
    <property type="entry name" value="P-loop containing nucleotide triphosphate hydrolases"/>
    <property type="match status" value="1"/>
</dbReference>
<evidence type="ECO:0000259" key="1">
    <source>
        <dbReference type="Pfam" id="PF13521"/>
    </source>
</evidence>
<accession>A0A2X2CH69</accession>
<dbReference type="PANTHER" id="PTHR37512:SF1">
    <property type="entry name" value="NADR_TTD14 AAA DOMAIN-CONTAINING PROTEIN"/>
    <property type="match status" value="1"/>
</dbReference>
<dbReference type="EMBL" id="JADMCD010000019">
    <property type="protein sequence ID" value="MBF8643593.1"/>
    <property type="molecule type" value="Genomic_DNA"/>
</dbReference>
<feature type="domain" description="NadR/Ttd14 AAA" evidence="1">
    <location>
        <begin position="4"/>
        <end position="160"/>
    </location>
</feature>
<name>A0A2X2CH69_PSELU</name>
<dbReference type="GO" id="GO:0016301">
    <property type="term" value="F:kinase activity"/>
    <property type="evidence" value="ECO:0007669"/>
    <property type="project" value="UniProtKB-KW"/>
</dbReference>
<dbReference type="InterPro" id="IPR027417">
    <property type="entry name" value="P-loop_NTPase"/>
</dbReference>
<proteinExistence type="predicted"/>
<evidence type="ECO:0000313" key="2">
    <source>
        <dbReference type="EMBL" id="MBF8643593.1"/>
    </source>
</evidence>
<dbReference type="Pfam" id="PF13521">
    <property type="entry name" value="AAA_28"/>
    <property type="match status" value="1"/>
</dbReference>
<dbReference type="RefSeq" id="WP_010798422.1">
    <property type="nucleotide sequence ID" value="NZ_CP053063.1"/>
</dbReference>
<dbReference type="InterPro" id="IPR038727">
    <property type="entry name" value="NadR/Ttd14_AAA_dom"/>
</dbReference>
<evidence type="ECO:0000313" key="4">
    <source>
        <dbReference type="Proteomes" id="UP000250443"/>
    </source>
</evidence>
<evidence type="ECO:0000313" key="3">
    <source>
        <dbReference type="EMBL" id="SPZ06393.1"/>
    </source>
</evidence>
<dbReference type="Proteomes" id="UP000250443">
    <property type="component" value="Unassembled WGS sequence"/>
</dbReference>
<dbReference type="EMBL" id="UAUF01000011">
    <property type="protein sequence ID" value="SPZ06393.1"/>
    <property type="molecule type" value="Genomic_DNA"/>
</dbReference>